<dbReference type="AlphaFoldDB" id="A0A0C3ADH1"/>
<dbReference type="EMBL" id="KN833200">
    <property type="protein sequence ID" value="KIM71843.1"/>
    <property type="molecule type" value="Genomic_DNA"/>
</dbReference>
<accession>A0A0C3ADH1</accession>
<organism evidence="1 2">
    <name type="scientific">Piloderma croceum (strain F 1598)</name>
    <dbReference type="NCBI Taxonomy" id="765440"/>
    <lineage>
        <taxon>Eukaryota</taxon>
        <taxon>Fungi</taxon>
        <taxon>Dikarya</taxon>
        <taxon>Basidiomycota</taxon>
        <taxon>Agaricomycotina</taxon>
        <taxon>Agaricomycetes</taxon>
        <taxon>Agaricomycetidae</taxon>
        <taxon>Atheliales</taxon>
        <taxon>Atheliaceae</taxon>
        <taxon>Piloderma</taxon>
    </lineage>
</organism>
<sequence>MPHMVQSLQARRATRLHHCSPASTAFPQAIEHLFIHSVGNGCGKYLTHAILRSKLKMVLVEYVWDKEMVKEGVVKASETHLVWERMWVDGIGGGGKYEGDGYWKYPEGDPILN</sequence>
<name>A0A0C3ADH1_PILCF</name>
<proteinExistence type="predicted"/>
<protein>
    <submittedName>
        <fullName evidence="1">Uncharacterized protein</fullName>
    </submittedName>
</protein>
<gene>
    <name evidence="1" type="ORF">PILCRDRAFT_830096</name>
</gene>
<dbReference type="HOGENOM" id="CLU_2134491_0_0_1"/>
<reference evidence="2" key="2">
    <citation type="submission" date="2015-01" db="EMBL/GenBank/DDBJ databases">
        <title>Evolutionary Origins and Diversification of the Mycorrhizal Mutualists.</title>
        <authorList>
            <consortium name="DOE Joint Genome Institute"/>
            <consortium name="Mycorrhizal Genomics Consortium"/>
            <person name="Kohler A."/>
            <person name="Kuo A."/>
            <person name="Nagy L.G."/>
            <person name="Floudas D."/>
            <person name="Copeland A."/>
            <person name="Barry K.W."/>
            <person name="Cichocki N."/>
            <person name="Veneault-Fourrey C."/>
            <person name="LaButti K."/>
            <person name="Lindquist E.A."/>
            <person name="Lipzen A."/>
            <person name="Lundell T."/>
            <person name="Morin E."/>
            <person name="Murat C."/>
            <person name="Riley R."/>
            <person name="Ohm R."/>
            <person name="Sun H."/>
            <person name="Tunlid A."/>
            <person name="Henrissat B."/>
            <person name="Grigoriev I.V."/>
            <person name="Hibbett D.S."/>
            <person name="Martin F."/>
        </authorList>
    </citation>
    <scope>NUCLEOTIDE SEQUENCE [LARGE SCALE GENOMIC DNA]</scope>
    <source>
        <strain evidence="2">F 1598</strain>
    </source>
</reference>
<dbReference type="InParanoid" id="A0A0C3ADH1"/>
<dbReference type="Proteomes" id="UP000054166">
    <property type="component" value="Unassembled WGS sequence"/>
</dbReference>
<keyword evidence="2" id="KW-1185">Reference proteome</keyword>
<reference evidence="1 2" key="1">
    <citation type="submission" date="2014-04" db="EMBL/GenBank/DDBJ databases">
        <authorList>
            <consortium name="DOE Joint Genome Institute"/>
            <person name="Kuo A."/>
            <person name="Tarkka M."/>
            <person name="Buscot F."/>
            <person name="Kohler A."/>
            <person name="Nagy L.G."/>
            <person name="Floudas D."/>
            <person name="Copeland A."/>
            <person name="Barry K.W."/>
            <person name="Cichocki N."/>
            <person name="Veneault-Fourrey C."/>
            <person name="LaButti K."/>
            <person name="Lindquist E.A."/>
            <person name="Lipzen A."/>
            <person name="Lundell T."/>
            <person name="Morin E."/>
            <person name="Murat C."/>
            <person name="Sun H."/>
            <person name="Tunlid A."/>
            <person name="Henrissat B."/>
            <person name="Grigoriev I.V."/>
            <person name="Hibbett D.S."/>
            <person name="Martin F."/>
            <person name="Nordberg H.P."/>
            <person name="Cantor M.N."/>
            <person name="Hua S.X."/>
        </authorList>
    </citation>
    <scope>NUCLEOTIDE SEQUENCE [LARGE SCALE GENOMIC DNA]</scope>
    <source>
        <strain evidence="1 2">F 1598</strain>
    </source>
</reference>
<evidence type="ECO:0000313" key="1">
    <source>
        <dbReference type="EMBL" id="KIM71843.1"/>
    </source>
</evidence>
<evidence type="ECO:0000313" key="2">
    <source>
        <dbReference type="Proteomes" id="UP000054166"/>
    </source>
</evidence>